<accession>A0A0L7LIS6</accession>
<feature type="signal peptide" evidence="3">
    <location>
        <begin position="1"/>
        <end position="21"/>
    </location>
</feature>
<evidence type="ECO:0000256" key="2">
    <source>
        <dbReference type="ARBA" id="ARBA00023180"/>
    </source>
</evidence>
<feature type="chain" id="PRO_5005573391" evidence="3">
    <location>
        <begin position="22"/>
        <end position="216"/>
    </location>
</feature>
<sequence length="216" mass="24353">MAAGYLFTVLACLFLALNVVGLETINGKIKVTIQTTAGCSDTWQFITEDLAPTYEHFKDFMEVVFVPWGRATRDEDGDLSCQFGEDDCWANRLHRCALNMLKGNQDAQVEYMICENTSPFPSYKKRSYRCADAVGLNLDDIDYCVENPGDELDLADEVRGKEMTEETDCIPSLIFNDRLDRDLHNQALQNFKRLICMALADDPDTGVCEVCDCRGL</sequence>
<protein>
    <submittedName>
        <fullName evidence="4">Uncharacterized protein</fullName>
    </submittedName>
</protein>
<evidence type="ECO:0000256" key="3">
    <source>
        <dbReference type="SAM" id="SignalP"/>
    </source>
</evidence>
<dbReference type="GO" id="GO:0016671">
    <property type="term" value="F:oxidoreductase activity, acting on a sulfur group of donors, disulfide as acceptor"/>
    <property type="evidence" value="ECO:0007669"/>
    <property type="project" value="InterPro"/>
</dbReference>
<dbReference type="Proteomes" id="UP000037510">
    <property type="component" value="Unassembled WGS sequence"/>
</dbReference>
<organism evidence="4 5">
    <name type="scientific">Operophtera brumata</name>
    <name type="common">Winter moth</name>
    <name type="synonym">Phalaena brumata</name>
    <dbReference type="NCBI Taxonomy" id="104452"/>
    <lineage>
        <taxon>Eukaryota</taxon>
        <taxon>Metazoa</taxon>
        <taxon>Ecdysozoa</taxon>
        <taxon>Arthropoda</taxon>
        <taxon>Hexapoda</taxon>
        <taxon>Insecta</taxon>
        <taxon>Pterygota</taxon>
        <taxon>Neoptera</taxon>
        <taxon>Endopterygota</taxon>
        <taxon>Lepidoptera</taxon>
        <taxon>Glossata</taxon>
        <taxon>Ditrysia</taxon>
        <taxon>Geometroidea</taxon>
        <taxon>Geometridae</taxon>
        <taxon>Larentiinae</taxon>
        <taxon>Operophtera</taxon>
    </lineage>
</organism>
<reference evidence="4 5" key="1">
    <citation type="journal article" date="2015" name="Genome Biol. Evol.">
        <title>The genome of winter moth (Operophtera brumata) provides a genomic perspective on sexual dimorphism and phenology.</title>
        <authorList>
            <person name="Derks M.F."/>
            <person name="Smit S."/>
            <person name="Salis L."/>
            <person name="Schijlen E."/>
            <person name="Bossers A."/>
            <person name="Mateman C."/>
            <person name="Pijl A.S."/>
            <person name="de Ridder D."/>
            <person name="Groenen M.A."/>
            <person name="Visser M.E."/>
            <person name="Megens H.J."/>
        </authorList>
    </citation>
    <scope>NUCLEOTIDE SEQUENCE [LARGE SCALE GENOMIC DNA]</scope>
    <source>
        <strain evidence="4">WM2013NL</strain>
        <tissue evidence="4">Head and thorax</tissue>
    </source>
</reference>
<dbReference type="OrthoDB" id="958254at2759"/>
<dbReference type="AlphaFoldDB" id="A0A0L7LIS6"/>
<keyword evidence="2" id="KW-0325">Glycoprotein</keyword>
<evidence type="ECO:0000313" key="5">
    <source>
        <dbReference type="Proteomes" id="UP000037510"/>
    </source>
</evidence>
<evidence type="ECO:0000313" key="4">
    <source>
        <dbReference type="EMBL" id="KOB75244.1"/>
    </source>
</evidence>
<proteinExistence type="inferred from homology"/>
<keyword evidence="5" id="KW-1185">Reference proteome</keyword>
<dbReference type="InterPro" id="IPR004911">
    <property type="entry name" value="Interferon-induced_GILT"/>
</dbReference>
<keyword evidence="3" id="KW-0732">Signal</keyword>
<dbReference type="STRING" id="104452.A0A0L7LIS6"/>
<comment type="caution">
    <text evidence="4">The sequence shown here is derived from an EMBL/GenBank/DDBJ whole genome shotgun (WGS) entry which is preliminary data.</text>
</comment>
<dbReference type="Pfam" id="PF03227">
    <property type="entry name" value="GILT"/>
    <property type="match status" value="1"/>
</dbReference>
<gene>
    <name evidence="4" type="ORF">OBRU01_07780</name>
</gene>
<name>A0A0L7LIS6_OPEBR</name>
<dbReference type="PANTHER" id="PTHR13234">
    <property type="entry name" value="GAMMA-INTERFERON INDUCIBLE LYSOSOMAL THIOL REDUCTASE GILT"/>
    <property type="match status" value="1"/>
</dbReference>
<dbReference type="PANTHER" id="PTHR13234:SF68">
    <property type="entry name" value="GH19763P"/>
    <property type="match status" value="1"/>
</dbReference>
<evidence type="ECO:0000256" key="1">
    <source>
        <dbReference type="ARBA" id="ARBA00005679"/>
    </source>
</evidence>
<dbReference type="EMBL" id="JTDY01000972">
    <property type="protein sequence ID" value="KOB75244.1"/>
    <property type="molecule type" value="Genomic_DNA"/>
</dbReference>
<comment type="similarity">
    <text evidence="1">Belongs to the GILT family.</text>
</comment>